<evidence type="ECO:0000313" key="4">
    <source>
        <dbReference type="Proteomes" id="UP000017559"/>
    </source>
</evidence>
<reference evidence="3 4" key="1">
    <citation type="journal article" date="2014" name="BMC Genomics">
        <title>Genome and secretome analysis of the hemibiotrophic fungal pathogen, Moniliophthora roreri, which causes frosty pod rot disease of cacao: mechanisms of the biotrophic and necrotrophic phases.</title>
        <authorList>
            <person name="Meinhardt L.W."/>
            <person name="Costa G.G.L."/>
            <person name="Thomazella D.P.T."/>
            <person name="Teixeira P.J.P.L."/>
            <person name="Carazzolle M.F."/>
            <person name="Schuster S.C."/>
            <person name="Carlson J.E."/>
            <person name="Guiltinan M.J."/>
            <person name="Mieczkowski P."/>
            <person name="Farmer A."/>
            <person name="Ramaraj T."/>
            <person name="Crozier J."/>
            <person name="Davis R.E."/>
            <person name="Shao J."/>
            <person name="Melnick R.L."/>
            <person name="Pereira G.A.G."/>
            <person name="Bailey B.A."/>
        </authorList>
    </citation>
    <scope>NUCLEOTIDE SEQUENCE [LARGE SCALE GENOMIC DNA]</scope>
    <source>
        <strain evidence="3 4">MCA 2997</strain>
    </source>
</reference>
<dbReference type="InterPro" id="IPR050863">
    <property type="entry name" value="CenT-Element_Derived"/>
</dbReference>
<dbReference type="PANTHER" id="PTHR19303">
    <property type="entry name" value="TRANSPOSON"/>
    <property type="match status" value="1"/>
</dbReference>
<evidence type="ECO:0000313" key="3">
    <source>
        <dbReference type="EMBL" id="ESK82225.1"/>
    </source>
</evidence>
<dbReference type="SUPFAM" id="SSF46689">
    <property type="entry name" value="Homeodomain-like"/>
    <property type="match status" value="1"/>
</dbReference>
<comment type="caution">
    <text evidence="3">The sequence shown here is derived from an EMBL/GenBank/DDBJ whole genome shotgun (WGS) entry which is preliminary data.</text>
</comment>
<accession>V2WPU3</accession>
<dbReference type="KEGG" id="mrr:Moror_8732"/>
<dbReference type="EMBL" id="AWSO01002020">
    <property type="protein sequence ID" value="ESK82225.1"/>
    <property type="molecule type" value="Genomic_DNA"/>
</dbReference>
<dbReference type="STRING" id="1381753.V2WPU3"/>
<keyword evidence="4" id="KW-1185">Reference proteome</keyword>
<organism evidence="3 4">
    <name type="scientific">Moniliophthora roreri (strain MCA 2997)</name>
    <name type="common">Cocoa frosty pod rot fungus</name>
    <name type="synonym">Crinipellis roreri</name>
    <dbReference type="NCBI Taxonomy" id="1381753"/>
    <lineage>
        <taxon>Eukaryota</taxon>
        <taxon>Fungi</taxon>
        <taxon>Dikarya</taxon>
        <taxon>Basidiomycota</taxon>
        <taxon>Agaricomycotina</taxon>
        <taxon>Agaricomycetes</taxon>
        <taxon>Agaricomycetidae</taxon>
        <taxon>Agaricales</taxon>
        <taxon>Marasmiineae</taxon>
        <taxon>Marasmiaceae</taxon>
        <taxon>Moniliophthora</taxon>
    </lineage>
</organism>
<keyword evidence="1" id="KW-0238">DNA-binding</keyword>
<dbReference type="GO" id="GO:0003677">
    <property type="term" value="F:DNA binding"/>
    <property type="evidence" value="ECO:0007669"/>
    <property type="project" value="UniProtKB-KW"/>
</dbReference>
<proteinExistence type="predicted"/>
<protein>
    <submittedName>
        <fullName evidence="3">Major centromere autoantigen b</fullName>
    </submittedName>
</protein>
<dbReference type="Pfam" id="PF03221">
    <property type="entry name" value="HTH_Tnp_Tc5"/>
    <property type="match status" value="1"/>
</dbReference>
<dbReference type="Gene3D" id="1.10.10.60">
    <property type="entry name" value="Homeodomain-like"/>
    <property type="match status" value="1"/>
</dbReference>
<sequence>MHDGILLTGDILRGKWKEFADLVGIPQDERLELSSGWLDKFKKRNGLKMHKRHGEAVSSSPIAIENEHKRIQEIIDRLMKQGYKLQDIFNMDETGLFYVMTPDRGLADCKHAGVKGNKIRVTYALTTNADGSEKHPTFIIGKAFKPRDFEVLYQDWIQRWDQKLKQKGQKIVLLQDNASGHIVPEGLECIEVINFKPNLTPHVQLMDMGII</sequence>
<dbReference type="GO" id="GO:0005634">
    <property type="term" value="C:nucleus"/>
    <property type="evidence" value="ECO:0007669"/>
    <property type="project" value="TreeGrafter"/>
</dbReference>
<evidence type="ECO:0000256" key="1">
    <source>
        <dbReference type="ARBA" id="ARBA00023125"/>
    </source>
</evidence>
<dbReference type="InterPro" id="IPR006600">
    <property type="entry name" value="HTH_CenpB_DNA-bd_dom"/>
</dbReference>
<name>V2WPU3_MONRO</name>
<gene>
    <name evidence="3" type="ORF">Moror_8732</name>
</gene>
<evidence type="ECO:0000259" key="2">
    <source>
        <dbReference type="PROSITE" id="PS51253"/>
    </source>
</evidence>
<dbReference type="Proteomes" id="UP000017559">
    <property type="component" value="Unassembled WGS sequence"/>
</dbReference>
<feature type="domain" description="HTH CENPB-type" evidence="2">
    <location>
        <begin position="1"/>
        <end position="51"/>
    </location>
</feature>
<dbReference type="InterPro" id="IPR009057">
    <property type="entry name" value="Homeodomain-like_sf"/>
</dbReference>
<dbReference type="HOGENOM" id="CLU_018294_2_1_1"/>
<dbReference type="PROSITE" id="PS51253">
    <property type="entry name" value="HTH_CENPB"/>
    <property type="match status" value="1"/>
</dbReference>
<dbReference type="PANTHER" id="PTHR19303:SF73">
    <property type="entry name" value="PROTEIN PDC2"/>
    <property type="match status" value="1"/>
</dbReference>
<dbReference type="OrthoDB" id="162969at2759"/>
<dbReference type="AlphaFoldDB" id="V2WPU3"/>